<dbReference type="Proteomes" id="UP000616151">
    <property type="component" value="Unassembled WGS sequence"/>
</dbReference>
<keyword evidence="1" id="KW-0067">ATP-binding</keyword>
<sequence length="490" mass="52657">MTSLVVSDVRKRYGATRALDGLSLAIESGSITGIAGPNGAGKSTLMRMLAGEETADSGDITLTRDGARLDEPWRYVAVVHQEPQVWPNMTVRENLAVGRERSWFGRMEPAKDTATVLASLGIGQYADYQLADLSLAVQQRVEIARAIMCDAEVFLFDEPNSALTENESEALFATMTELTAKGKVVILITHRLNDFVRYCRRVLVLRDGQIRHEITGDVSEARIADELTVGLSVKRVAADAVPAKGAQPDGRHTVALRLENCCDRQKKFEKVSFELATGKVLALSGVEGSGARELAQVIGQFRPANGTIATPNGENVAYLAASRRQTIFHNLSVGENLAARLGYRQLNGAAGLLSPARLSAIGFGGLGRYNVKAQNHMAPITSLSGGNQQKVALGAAIESDPDILVVEEPTRGVDVASKRDIYAMIRSFARTGRAVVLLCTEVPEIFEAADEVVVLAKGAISGRLEITTAGDLPRLADWIAEREVSPLPSP</sequence>
<reference evidence="1" key="1">
    <citation type="submission" date="2021-01" db="EMBL/GenBank/DDBJ databases">
        <authorList>
            <person name="Sun Q."/>
        </authorList>
    </citation>
    <scope>NUCLEOTIDE SEQUENCE</scope>
    <source>
        <strain evidence="1">YIM B02566</strain>
    </source>
</reference>
<proteinExistence type="predicted"/>
<comment type="caution">
    <text evidence="1">The sequence shown here is derived from an EMBL/GenBank/DDBJ whole genome shotgun (WGS) entry which is preliminary data.</text>
</comment>
<accession>A0ACC5RAY2</accession>
<evidence type="ECO:0000313" key="1">
    <source>
        <dbReference type="EMBL" id="MBK1869803.1"/>
    </source>
</evidence>
<keyword evidence="2" id="KW-1185">Reference proteome</keyword>
<organism evidence="1 2">
    <name type="scientific">Taklimakanibacter albus</name>
    <dbReference type="NCBI Taxonomy" id="2800327"/>
    <lineage>
        <taxon>Bacteria</taxon>
        <taxon>Pseudomonadati</taxon>
        <taxon>Pseudomonadota</taxon>
        <taxon>Alphaproteobacteria</taxon>
        <taxon>Hyphomicrobiales</taxon>
        <taxon>Aestuariivirgaceae</taxon>
        <taxon>Taklimakanibacter</taxon>
    </lineage>
</organism>
<evidence type="ECO:0000313" key="2">
    <source>
        <dbReference type="Proteomes" id="UP000616151"/>
    </source>
</evidence>
<gene>
    <name evidence="1" type="ORF">JHL16_25800</name>
</gene>
<keyword evidence="1" id="KW-0547">Nucleotide-binding</keyword>
<name>A0ACC5RAY2_9HYPH</name>
<dbReference type="EMBL" id="JAENHL010000008">
    <property type="protein sequence ID" value="MBK1869803.1"/>
    <property type="molecule type" value="Genomic_DNA"/>
</dbReference>
<protein>
    <submittedName>
        <fullName evidence="1">Sugar ABC transporter ATP-binding protein</fullName>
    </submittedName>
</protein>